<name>A0AAW1T2R5_9CHLO</name>
<proteinExistence type="predicted"/>
<reference evidence="4 5" key="1">
    <citation type="journal article" date="2024" name="Nat. Commun.">
        <title>Phylogenomics reveals the evolutionary origins of lichenization in chlorophyte algae.</title>
        <authorList>
            <person name="Puginier C."/>
            <person name="Libourel C."/>
            <person name="Otte J."/>
            <person name="Skaloud P."/>
            <person name="Haon M."/>
            <person name="Grisel S."/>
            <person name="Petersen M."/>
            <person name="Berrin J.G."/>
            <person name="Delaux P.M."/>
            <person name="Dal Grande F."/>
            <person name="Keller J."/>
        </authorList>
    </citation>
    <scope>NUCLEOTIDE SEQUENCE [LARGE SCALE GENOMIC DNA]</scope>
    <source>
        <strain evidence="4 5">SAG 2523</strain>
    </source>
</reference>
<dbReference type="PROSITE" id="PS51371">
    <property type="entry name" value="CBS"/>
    <property type="match status" value="2"/>
</dbReference>
<keyword evidence="5" id="KW-1185">Reference proteome</keyword>
<evidence type="ECO:0000259" key="3">
    <source>
        <dbReference type="PROSITE" id="PS51371"/>
    </source>
</evidence>
<evidence type="ECO:0000313" key="4">
    <source>
        <dbReference type="EMBL" id="KAK9863034.1"/>
    </source>
</evidence>
<keyword evidence="2" id="KW-0129">CBS domain</keyword>
<comment type="caution">
    <text evidence="4">The sequence shown here is derived from an EMBL/GenBank/DDBJ whole genome shotgun (WGS) entry which is preliminary data.</text>
</comment>
<evidence type="ECO:0000256" key="2">
    <source>
        <dbReference type="PROSITE-ProRule" id="PRU00703"/>
    </source>
</evidence>
<evidence type="ECO:0000256" key="1">
    <source>
        <dbReference type="ARBA" id="ARBA00022737"/>
    </source>
</evidence>
<dbReference type="InterPro" id="IPR046342">
    <property type="entry name" value="CBS_dom_sf"/>
</dbReference>
<organism evidence="4 5">
    <name type="scientific">Apatococcus fuscideae</name>
    <dbReference type="NCBI Taxonomy" id="2026836"/>
    <lineage>
        <taxon>Eukaryota</taxon>
        <taxon>Viridiplantae</taxon>
        <taxon>Chlorophyta</taxon>
        <taxon>core chlorophytes</taxon>
        <taxon>Trebouxiophyceae</taxon>
        <taxon>Chlorellales</taxon>
        <taxon>Chlorellaceae</taxon>
        <taxon>Apatococcus</taxon>
    </lineage>
</organism>
<feature type="domain" description="CBS" evidence="3">
    <location>
        <begin position="92"/>
        <end position="152"/>
    </location>
</feature>
<feature type="domain" description="CBS" evidence="3">
    <location>
        <begin position="184"/>
        <end position="242"/>
    </location>
</feature>
<dbReference type="SMART" id="SM00116">
    <property type="entry name" value="CBS"/>
    <property type="match status" value="2"/>
</dbReference>
<dbReference type="SUPFAM" id="SSF54631">
    <property type="entry name" value="CBS-domain pair"/>
    <property type="match status" value="1"/>
</dbReference>
<keyword evidence="1" id="KW-0677">Repeat</keyword>
<gene>
    <name evidence="4" type="ORF">WJX84_006961</name>
</gene>
<dbReference type="Pfam" id="PF00571">
    <property type="entry name" value="CBS"/>
    <property type="match status" value="2"/>
</dbReference>
<protein>
    <recommendedName>
        <fullName evidence="3">CBS domain-containing protein</fullName>
    </recommendedName>
</protein>
<evidence type="ECO:0000313" key="5">
    <source>
        <dbReference type="Proteomes" id="UP001485043"/>
    </source>
</evidence>
<dbReference type="InterPro" id="IPR000644">
    <property type="entry name" value="CBS_dom"/>
</dbReference>
<dbReference type="PANTHER" id="PTHR48108:SF6">
    <property type="entry name" value="CBS DOMAIN-CONTAINING PROTEIN CBSX1, CHLOROPLASTIC"/>
    <property type="match status" value="1"/>
</dbReference>
<dbReference type="AlphaFoldDB" id="A0AAW1T2R5"/>
<dbReference type="Proteomes" id="UP001485043">
    <property type="component" value="Unassembled WGS sequence"/>
</dbReference>
<dbReference type="InterPro" id="IPR051462">
    <property type="entry name" value="CBS_domain-containing"/>
</dbReference>
<dbReference type="Gene3D" id="3.10.580.10">
    <property type="entry name" value="CBS-domain"/>
    <property type="match status" value="1"/>
</dbReference>
<sequence length="244" mass="26572">MQALLPCGVSARHLSHRGASSSSHPETSEPCRCHLTWSRCAPDSHTQVQRRAFSYQTGAEASRLVAHAASVVEAGPLTAIGHGPYETVEDLMTKKRVFTCRADTSIDEALELLVANKITGLPVVDEDGTVVGVVSDYDLLSLDQISGKMQQTGMFPDTNTEWQAFKEVQKLVVKNAGRVVADVMTPEPLVVRPQTNVEAAARILLERKVRRLPVVDENGYLVGVFTRGDVIKAALESRRAALNK</sequence>
<dbReference type="EMBL" id="JALJOV010000525">
    <property type="protein sequence ID" value="KAK9863034.1"/>
    <property type="molecule type" value="Genomic_DNA"/>
</dbReference>
<accession>A0AAW1T2R5</accession>
<dbReference type="PANTHER" id="PTHR48108">
    <property type="entry name" value="CBS DOMAIN-CONTAINING PROTEIN CBSX2, CHLOROPLASTIC"/>
    <property type="match status" value="1"/>
</dbReference>